<dbReference type="InterPro" id="IPR007446">
    <property type="entry name" value="PilP"/>
</dbReference>
<evidence type="ECO:0000313" key="1">
    <source>
        <dbReference type="EMBL" id="GHA20009.1"/>
    </source>
</evidence>
<protein>
    <submittedName>
        <fullName evidence="1">Fimbrial protein</fullName>
    </submittedName>
</protein>
<evidence type="ECO:0000313" key="2">
    <source>
        <dbReference type="Proteomes" id="UP000614811"/>
    </source>
</evidence>
<proteinExistence type="predicted"/>
<accession>A0A918S0Y0</accession>
<dbReference type="Proteomes" id="UP000614811">
    <property type="component" value="Unassembled WGS sequence"/>
</dbReference>
<dbReference type="EMBL" id="BMXA01000008">
    <property type="protein sequence ID" value="GHA20009.1"/>
    <property type="molecule type" value="Genomic_DNA"/>
</dbReference>
<sequence>MHMYQNSVNQVPSSHLKLILVVGIAFALQACGNVATRDLREFVDTAYQDKKPEIEPLPVIEPYKGFEYSASTLNDPYSRGNIINARDVESRVTAQRDVNRRREALEEFPLDALAMVGTMTQSDGSPWVIVQTAVGTAHLATVGNYLGQNEGKIKDIFPDEQRIVIEETVLDPAGRLIAREVEMTIDEVE</sequence>
<dbReference type="Gene3D" id="2.30.30.830">
    <property type="match status" value="1"/>
</dbReference>
<dbReference type="AlphaFoldDB" id="A0A918S0Y0"/>
<dbReference type="PIRSF" id="PIRSF016481">
    <property type="entry name" value="Pilus_assembly_PilP"/>
    <property type="match status" value="1"/>
</dbReference>
<organism evidence="1 2">
    <name type="scientific">Arenicella chitinivorans</name>
    <dbReference type="NCBI Taxonomy" id="1329800"/>
    <lineage>
        <taxon>Bacteria</taxon>
        <taxon>Pseudomonadati</taxon>
        <taxon>Pseudomonadota</taxon>
        <taxon>Gammaproteobacteria</taxon>
        <taxon>Arenicellales</taxon>
        <taxon>Arenicellaceae</taxon>
        <taxon>Arenicella</taxon>
    </lineage>
</organism>
<keyword evidence="2" id="KW-1185">Reference proteome</keyword>
<name>A0A918S0Y0_9GAMM</name>
<comment type="caution">
    <text evidence="1">The sequence shown here is derived from an EMBL/GenBank/DDBJ whole genome shotgun (WGS) entry which is preliminary data.</text>
</comment>
<reference evidence="1" key="1">
    <citation type="journal article" date="2014" name="Int. J. Syst. Evol. Microbiol.">
        <title>Complete genome sequence of Corynebacterium casei LMG S-19264T (=DSM 44701T), isolated from a smear-ripened cheese.</title>
        <authorList>
            <consortium name="US DOE Joint Genome Institute (JGI-PGF)"/>
            <person name="Walter F."/>
            <person name="Albersmeier A."/>
            <person name="Kalinowski J."/>
            <person name="Ruckert C."/>
        </authorList>
    </citation>
    <scope>NUCLEOTIDE SEQUENCE</scope>
    <source>
        <strain evidence="1">KCTC 12711</strain>
    </source>
</reference>
<reference evidence="1" key="2">
    <citation type="submission" date="2020-09" db="EMBL/GenBank/DDBJ databases">
        <authorList>
            <person name="Sun Q."/>
            <person name="Kim S."/>
        </authorList>
    </citation>
    <scope>NUCLEOTIDE SEQUENCE</scope>
    <source>
        <strain evidence="1">KCTC 12711</strain>
    </source>
</reference>
<gene>
    <name evidence="1" type="primary">pilP</name>
    <name evidence="1" type="ORF">GCM10008090_32280</name>
</gene>
<dbReference type="Pfam" id="PF04351">
    <property type="entry name" value="PilP"/>
    <property type="match status" value="1"/>
</dbReference>